<evidence type="ECO:0000313" key="2">
    <source>
        <dbReference type="Proteomes" id="UP000054567"/>
    </source>
</evidence>
<accession>A0A0J6FG55</accession>
<reference evidence="2" key="2">
    <citation type="journal article" date="2009" name="Genome Res.">
        <title>Comparative genomic analyses of the human fungal pathogens Coccidioides and their relatives.</title>
        <authorList>
            <person name="Sharpton T.J."/>
            <person name="Stajich J.E."/>
            <person name="Rounsley S.D."/>
            <person name="Gardner M.J."/>
            <person name="Wortman J.R."/>
            <person name="Jordar V.S."/>
            <person name="Maiti R."/>
            <person name="Kodira C.D."/>
            <person name="Neafsey D.E."/>
            <person name="Zeng Q."/>
            <person name="Hung C.-Y."/>
            <person name="McMahan C."/>
            <person name="Muszewska A."/>
            <person name="Grynberg M."/>
            <person name="Mandel M.A."/>
            <person name="Kellner E.M."/>
            <person name="Barker B.M."/>
            <person name="Galgiani J.N."/>
            <person name="Orbach M.J."/>
            <person name="Kirkland T.N."/>
            <person name="Cole G.T."/>
            <person name="Henn M.R."/>
            <person name="Birren B.W."/>
            <person name="Taylor J.W."/>
        </authorList>
    </citation>
    <scope>NUCLEOTIDE SEQUENCE [LARGE SCALE GENOMIC DNA]</scope>
    <source>
        <strain evidence="2">RMSCC 3488</strain>
    </source>
</reference>
<organism evidence="1 2">
    <name type="scientific">Coccidioides posadasii RMSCC 3488</name>
    <dbReference type="NCBI Taxonomy" id="454284"/>
    <lineage>
        <taxon>Eukaryota</taxon>
        <taxon>Fungi</taxon>
        <taxon>Dikarya</taxon>
        <taxon>Ascomycota</taxon>
        <taxon>Pezizomycotina</taxon>
        <taxon>Eurotiomycetes</taxon>
        <taxon>Eurotiomycetidae</taxon>
        <taxon>Onygenales</taxon>
        <taxon>Onygenaceae</taxon>
        <taxon>Coccidioides</taxon>
    </lineage>
</organism>
<proteinExistence type="predicted"/>
<reference evidence="2" key="3">
    <citation type="journal article" date="2010" name="Genome Res.">
        <title>Population genomic sequencing of Coccidioides fungi reveals recent hybridization and transposon control.</title>
        <authorList>
            <person name="Neafsey D.E."/>
            <person name="Barker B.M."/>
            <person name="Sharpton T.J."/>
            <person name="Stajich J.E."/>
            <person name="Park D.J."/>
            <person name="Whiston E."/>
            <person name="Hung C.-Y."/>
            <person name="McMahan C."/>
            <person name="White J."/>
            <person name="Sykes S."/>
            <person name="Heiman D."/>
            <person name="Young S."/>
            <person name="Zeng Q."/>
            <person name="Abouelleil A."/>
            <person name="Aftuck L."/>
            <person name="Bessette D."/>
            <person name="Brown A."/>
            <person name="FitzGerald M."/>
            <person name="Lui A."/>
            <person name="Macdonald J.P."/>
            <person name="Priest M."/>
            <person name="Orbach M.J."/>
            <person name="Galgiani J.N."/>
            <person name="Kirkland T.N."/>
            <person name="Cole G.T."/>
            <person name="Birren B.W."/>
            <person name="Henn M.R."/>
            <person name="Taylor J.W."/>
            <person name="Rounsley S.D."/>
        </authorList>
    </citation>
    <scope>NUCLEOTIDE SEQUENCE [LARGE SCALE GENOMIC DNA]</scope>
    <source>
        <strain evidence="2">RMSCC 3488</strain>
    </source>
</reference>
<evidence type="ECO:0000313" key="1">
    <source>
        <dbReference type="EMBL" id="KMM69268.1"/>
    </source>
</evidence>
<name>A0A0J6FG55_COCPO</name>
<gene>
    <name evidence="1" type="ORF">CPAG_05587</name>
</gene>
<dbReference type="VEuPathDB" id="FungiDB:CPAG_05587"/>
<protein>
    <submittedName>
        <fullName evidence="1">Uncharacterized protein</fullName>
    </submittedName>
</protein>
<reference evidence="1 2" key="1">
    <citation type="submission" date="2007-06" db="EMBL/GenBank/DDBJ databases">
        <title>The Genome Sequence of Coccidioides posadasii RMSCC_3488.</title>
        <authorList>
            <consortium name="Coccidioides Genome Resources Consortium"/>
            <consortium name="The Broad Institute Genome Sequencing Platform"/>
            <person name="Henn M.R."/>
            <person name="Sykes S."/>
            <person name="Young S."/>
            <person name="Jaffe D."/>
            <person name="Berlin A."/>
            <person name="Alvarez P."/>
            <person name="Butler J."/>
            <person name="Gnerre S."/>
            <person name="Grabherr M."/>
            <person name="Mauceli E."/>
            <person name="Brockman W."/>
            <person name="Kodira C."/>
            <person name="Alvarado L."/>
            <person name="Zeng Q."/>
            <person name="Crawford M."/>
            <person name="Antoine C."/>
            <person name="Devon K."/>
            <person name="Galgiani J."/>
            <person name="Orsborn K."/>
            <person name="Lewis M.L."/>
            <person name="Nusbaum C."/>
            <person name="Galagan J."/>
            <person name="Birren B."/>
        </authorList>
    </citation>
    <scope>NUCLEOTIDE SEQUENCE [LARGE SCALE GENOMIC DNA]</scope>
    <source>
        <strain evidence="1 2">RMSCC 3488</strain>
    </source>
</reference>
<sequence length="142" mass="16197">MDMLQQEHALGIVSSAERSFGRQNEGYHRKIAESSRMRIAKLIYVSRSGLLAVKCGLQNAKIWVTKLEKRGGERICFDSTHPPQTQLRDNSGILLSQLTFMNMAVMRTCRIYNIKHRVSRANLHIWGPHVRNLSIPSSHGTR</sequence>
<dbReference type="AlphaFoldDB" id="A0A0J6FG55"/>
<dbReference type="EMBL" id="DS268111">
    <property type="protein sequence ID" value="KMM69268.1"/>
    <property type="molecule type" value="Genomic_DNA"/>
</dbReference>
<dbReference type="Proteomes" id="UP000054567">
    <property type="component" value="Unassembled WGS sequence"/>
</dbReference>